<protein>
    <submittedName>
        <fullName evidence="1">Uncharacterized protein</fullName>
    </submittedName>
</protein>
<dbReference type="EMBL" id="JBHUFW010000004">
    <property type="protein sequence ID" value="MFD1862038.1"/>
    <property type="molecule type" value="Genomic_DNA"/>
</dbReference>
<evidence type="ECO:0000313" key="2">
    <source>
        <dbReference type="Proteomes" id="UP001597273"/>
    </source>
</evidence>
<gene>
    <name evidence="1" type="ORF">ACFSDB_03810</name>
</gene>
<dbReference type="Proteomes" id="UP001597273">
    <property type="component" value="Unassembled WGS sequence"/>
</dbReference>
<evidence type="ECO:0000313" key="1">
    <source>
        <dbReference type="EMBL" id="MFD1862038.1"/>
    </source>
</evidence>
<reference evidence="2" key="1">
    <citation type="journal article" date="2019" name="Int. J. Syst. Evol. Microbiol.">
        <title>The Global Catalogue of Microorganisms (GCM) 10K type strain sequencing project: providing services to taxonomists for standard genome sequencing and annotation.</title>
        <authorList>
            <consortium name="The Broad Institute Genomics Platform"/>
            <consortium name="The Broad Institute Genome Sequencing Center for Infectious Disease"/>
            <person name="Wu L."/>
            <person name="Ma J."/>
        </authorList>
    </citation>
    <scope>NUCLEOTIDE SEQUENCE [LARGE SCALE GENOMIC DNA]</scope>
    <source>
        <strain evidence="2">CGMCC 1.15475</strain>
    </source>
</reference>
<keyword evidence="2" id="KW-1185">Reference proteome</keyword>
<accession>A0ABW4QFA5</accession>
<proteinExistence type="predicted"/>
<sequence length="113" mass="13266">MKEAIRTPITNLETHELVQLIETLDGDDKRIAENALMQIRLLQDELQNEKGRMQEVTSFFHSWTEGFDDILKTPVNIENHEQLQIRYPALRNSAKNLIDSCRKKISEFRTVQK</sequence>
<organism evidence="1 2">
    <name type="scientific">Planococcus chinensis</name>
    <dbReference type="NCBI Taxonomy" id="272917"/>
    <lineage>
        <taxon>Bacteria</taxon>
        <taxon>Bacillati</taxon>
        <taxon>Bacillota</taxon>
        <taxon>Bacilli</taxon>
        <taxon>Bacillales</taxon>
        <taxon>Caryophanaceae</taxon>
        <taxon>Planococcus</taxon>
    </lineage>
</organism>
<dbReference type="RefSeq" id="WP_204890910.1">
    <property type="nucleotide sequence ID" value="NZ_JBHUFW010000004.1"/>
</dbReference>
<comment type="caution">
    <text evidence="1">The sequence shown here is derived from an EMBL/GenBank/DDBJ whole genome shotgun (WGS) entry which is preliminary data.</text>
</comment>
<name>A0ABW4QFA5_9BACL</name>